<evidence type="ECO:0000256" key="1">
    <source>
        <dbReference type="ARBA" id="ARBA00010641"/>
    </source>
</evidence>
<dbReference type="GO" id="GO:0016987">
    <property type="term" value="F:sigma factor activity"/>
    <property type="evidence" value="ECO:0007669"/>
    <property type="project" value="UniProtKB-KW"/>
</dbReference>
<protein>
    <submittedName>
        <fullName evidence="9">RNA polymerase subunit sigma-24</fullName>
    </submittedName>
</protein>
<feature type="region of interest" description="Disordered" evidence="5">
    <location>
        <begin position="1"/>
        <end position="34"/>
    </location>
</feature>
<evidence type="ECO:0000259" key="8">
    <source>
        <dbReference type="Pfam" id="PF20239"/>
    </source>
</evidence>
<feature type="region of interest" description="Disordered" evidence="5">
    <location>
        <begin position="438"/>
        <end position="467"/>
    </location>
</feature>
<evidence type="ECO:0000256" key="5">
    <source>
        <dbReference type="SAM" id="MobiDB-lite"/>
    </source>
</evidence>
<dbReference type="Pfam" id="PF08281">
    <property type="entry name" value="Sigma70_r4_2"/>
    <property type="match status" value="1"/>
</dbReference>
<dbReference type="InterPro" id="IPR007627">
    <property type="entry name" value="RNA_pol_sigma70_r2"/>
</dbReference>
<dbReference type="Gene3D" id="1.10.1740.10">
    <property type="match status" value="1"/>
</dbReference>
<keyword evidence="2" id="KW-0805">Transcription regulation</keyword>
<dbReference type="InterPro" id="IPR013325">
    <property type="entry name" value="RNA_pol_sigma_r2"/>
</dbReference>
<dbReference type="InterPro" id="IPR011990">
    <property type="entry name" value="TPR-like_helical_dom_sf"/>
</dbReference>
<keyword evidence="3" id="KW-0731">Sigma factor</keyword>
<dbReference type="GO" id="GO:0003677">
    <property type="term" value="F:DNA binding"/>
    <property type="evidence" value="ECO:0007669"/>
    <property type="project" value="InterPro"/>
</dbReference>
<sequence length="467" mass="49906">MTTRGPRAVPGPDRSRREYVHPSEHERAASTRSSVEAAHRAHWGSVLASTLALTRDLDLAEDSAQEAFSHALTSWADEGVPANPGGWLATVARRRALDTMRRSETLQRKLPLLIWSEDTAPGAGGGTGARTGAGVEGEADARIQDEEHPVVLDEQLRLIFLAAHPALAPESRIALTLRLVRGVPTADIAAAFLVSESTMAARLTRAKKRIRVSRIPCRVPGPGEIDARVVDVLDVLSVLLATGGDPNGEPGEGAPASDAAVRILETLHRLLPGHTEIHGLLAQALAQRARESTRFDAARRPVALAEQDRSRWDRDLLDRADALVLDGLARGGRGPYLLQGAIAAAVAVPDESQEVDWAEVLELYDVLLVHWPTAIVRLGRAVALAELEGPLAALAALEPLAETLDAHRHFHVIRGELLQRAGRDDEAAAPFRTALQRRGGPGDTAVLEGRMQQLGSAPWSPTGGPAG</sequence>
<gene>
    <name evidence="9" type="ORF">DEO23_00625</name>
</gene>
<feature type="domain" description="RNA polymerase sigma factor 70 region 4 type 2" evidence="7">
    <location>
        <begin position="158"/>
        <end position="210"/>
    </location>
</feature>
<evidence type="ECO:0000313" key="10">
    <source>
        <dbReference type="Proteomes" id="UP000245590"/>
    </source>
</evidence>
<dbReference type="InterPro" id="IPR013249">
    <property type="entry name" value="RNA_pol_sigma70_r4_t2"/>
</dbReference>
<dbReference type="Gene3D" id="1.25.40.10">
    <property type="entry name" value="Tetratricopeptide repeat domain"/>
    <property type="match status" value="1"/>
</dbReference>
<keyword evidence="4" id="KW-0804">Transcription</keyword>
<feature type="domain" description="DUF6596" evidence="8">
    <location>
        <begin position="232"/>
        <end position="324"/>
    </location>
</feature>
<evidence type="ECO:0000259" key="7">
    <source>
        <dbReference type="Pfam" id="PF08281"/>
    </source>
</evidence>
<dbReference type="SUPFAM" id="SSF88659">
    <property type="entry name" value="Sigma3 and sigma4 domains of RNA polymerase sigma factors"/>
    <property type="match status" value="1"/>
</dbReference>
<accession>A0A2U2RN38</accession>
<feature type="domain" description="RNA polymerase sigma-70 region 2" evidence="6">
    <location>
        <begin position="50"/>
        <end position="103"/>
    </location>
</feature>
<dbReference type="PANTHER" id="PTHR47756">
    <property type="entry name" value="BLL6612 PROTEIN-RELATED"/>
    <property type="match status" value="1"/>
</dbReference>
<dbReference type="AlphaFoldDB" id="A0A2U2RN38"/>
<dbReference type="InterPro" id="IPR036388">
    <property type="entry name" value="WH-like_DNA-bd_sf"/>
</dbReference>
<feature type="compositionally biased region" description="Basic and acidic residues" evidence="5">
    <location>
        <begin position="13"/>
        <end position="29"/>
    </location>
</feature>
<organism evidence="9 10">
    <name type="scientific">Brachybacterium endophyticum</name>
    <dbReference type="NCBI Taxonomy" id="2182385"/>
    <lineage>
        <taxon>Bacteria</taxon>
        <taxon>Bacillati</taxon>
        <taxon>Actinomycetota</taxon>
        <taxon>Actinomycetes</taxon>
        <taxon>Micrococcales</taxon>
        <taxon>Dermabacteraceae</taxon>
        <taxon>Brachybacterium</taxon>
    </lineage>
</organism>
<reference evidence="9 10" key="1">
    <citation type="submission" date="2018-05" db="EMBL/GenBank/DDBJ databases">
        <title>Brachybacterium sp. M1HQ-2T, whole genome shotgun sequence.</title>
        <authorList>
            <person name="Tuo L."/>
        </authorList>
    </citation>
    <scope>NUCLEOTIDE SEQUENCE [LARGE SCALE GENOMIC DNA]</scope>
    <source>
        <strain evidence="9 10">M1HQ-2</strain>
    </source>
</reference>
<dbReference type="PANTHER" id="PTHR47756:SF1">
    <property type="entry name" value="BLL0085 PROTEIN"/>
    <property type="match status" value="1"/>
</dbReference>
<name>A0A2U2RN38_9MICO</name>
<evidence type="ECO:0000256" key="4">
    <source>
        <dbReference type="ARBA" id="ARBA00023163"/>
    </source>
</evidence>
<dbReference type="Pfam" id="PF20239">
    <property type="entry name" value="DUF6596"/>
    <property type="match status" value="1"/>
</dbReference>
<proteinExistence type="inferred from homology"/>
<keyword evidence="10" id="KW-1185">Reference proteome</keyword>
<evidence type="ECO:0000259" key="6">
    <source>
        <dbReference type="Pfam" id="PF04542"/>
    </source>
</evidence>
<dbReference type="SUPFAM" id="SSF88946">
    <property type="entry name" value="Sigma2 domain of RNA polymerase sigma factors"/>
    <property type="match status" value="1"/>
</dbReference>
<dbReference type="NCBIfam" id="TIGR02937">
    <property type="entry name" value="sigma70-ECF"/>
    <property type="match status" value="1"/>
</dbReference>
<dbReference type="InterPro" id="IPR013324">
    <property type="entry name" value="RNA_pol_sigma_r3/r4-like"/>
</dbReference>
<dbReference type="InterPro" id="IPR014284">
    <property type="entry name" value="RNA_pol_sigma-70_dom"/>
</dbReference>
<dbReference type="OrthoDB" id="9780299at2"/>
<dbReference type="Proteomes" id="UP000245590">
    <property type="component" value="Unassembled WGS sequence"/>
</dbReference>
<dbReference type="Gene3D" id="1.10.10.10">
    <property type="entry name" value="Winged helix-like DNA-binding domain superfamily/Winged helix DNA-binding domain"/>
    <property type="match status" value="1"/>
</dbReference>
<evidence type="ECO:0000256" key="2">
    <source>
        <dbReference type="ARBA" id="ARBA00023015"/>
    </source>
</evidence>
<comment type="caution">
    <text evidence="9">The sequence shown here is derived from an EMBL/GenBank/DDBJ whole genome shotgun (WGS) entry which is preliminary data.</text>
</comment>
<comment type="similarity">
    <text evidence="1">Belongs to the sigma-70 factor family. ECF subfamily.</text>
</comment>
<dbReference type="GO" id="GO:0006352">
    <property type="term" value="P:DNA-templated transcription initiation"/>
    <property type="evidence" value="ECO:0007669"/>
    <property type="project" value="InterPro"/>
</dbReference>
<dbReference type="EMBL" id="QFKX01000001">
    <property type="protein sequence ID" value="PWH07205.1"/>
    <property type="molecule type" value="Genomic_DNA"/>
</dbReference>
<evidence type="ECO:0000256" key="3">
    <source>
        <dbReference type="ARBA" id="ARBA00023082"/>
    </source>
</evidence>
<dbReference type="Pfam" id="PF04542">
    <property type="entry name" value="Sigma70_r2"/>
    <property type="match status" value="1"/>
</dbReference>
<dbReference type="InterPro" id="IPR046531">
    <property type="entry name" value="DUF6596"/>
</dbReference>
<evidence type="ECO:0000313" key="9">
    <source>
        <dbReference type="EMBL" id="PWH07205.1"/>
    </source>
</evidence>